<proteinExistence type="predicted"/>
<evidence type="ECO:0000256" key="1">
    <source>
        <dbReference type="ARBA" id="ARBA00022729"/>
    </source>
</evidence>
<gene>
    <name evidence="6" type="ORF">BS50DRAFT_187348</name>
</gene>
<dbReference type="InterPro" id="IPR051299">
    <property type="entry name" value="AB_hydrolase_lip/est"/>
</dbReference>
<dbReference type="InterPro" id="IPR002921">
    <property type="entry name" value="Fungal_lipase-type"/>
</dbReference>
<feature type="domain" description="Mono-/di-acylglycerol lipase N-terminal" evidence="5">
    <location>
        <begin position="25"/>
        <end position="84"/>
    </location>
</feature>
<dbReference type="GO" id="GO:0016042">
    <property type="term" value="P:lipid catabolic process"/>
    <property type="evidence" value="ECO:0007669"/>
    <property type="project" value="InterPro"/>
</dbReference>
<reference evidence="6 7" key="1">
    <citation type="journal article" date="2018" name="Front. Microbiol.">
        <title>Genome-Wide Analysis of Corynespora cassiicola Leaf Fall Disease Putative Effectors.</title>
        <authorList>
            <person name="Lopez D."/>
            <person name="Ribeiro S."/>
            <person name="Label P."/>
            <person name="Fumanal B."/>
            <person name="Venisse J.S."/>
            <person name="Kohler A."/>
            <person name="de Oliveira R.R."/>
            <person name="Labutti K."/>
            <person name="Lipzen A."/>
            <person name="Lail K."/>
            <person name="Bauer D."/>
            <person name="Ohm R.A."/>
            <person name="Barry K.W."/>
            <person name="Spatafora J."/>
            <person name="Grigoriev I.V."/>
            <person name="Martin F.M."/>
            <person name="Pujade-Renaud V."/>
        </authorList>
    </citation>
    <scope>NUCLEOTIDE SEQUENCE [LARGE SCALE GENOMIC DNA]</scope>
    <source>
        <strain evidence="6 7">Philippines</strain>
    </source>
</reference>
<keyword evidence="1 3" id="KW-0732">Signal</keyword>
<dbReference type="InterPro" id="IPR005592">
    <property type="entry name" value="Mono/diacylglycerol_lipase_N"/>
</dbReference>
<name>A0A2T2P6Z2_CORCC</name>
<dbReference type="STRING" id="1448308.A0A2T2P6Z2"/>
<dbReference type="Proteomes" id="UP000240883">
    <property type="component" value="Unassembled WGS sequence"/>
</dbReference>
<keyword evidence="7" id="KW-1185">Reference proteome</keyword>
<dbReference type="AlphaFoldDB" id="A0A2T2P6Z2"/>
<dbReference type="InterPro" id="IPR029058">
    <property type="entry name" value="AB_hydrolase_fold"/>
</dbReference>
<accession>A0A2T2P6Z2</accession>
<dbReference type="SUPFAM" id="SSF53474">
    <property type="entry name" value="alpha/beta-Hydrolases"/>
    <property type="match status" value="1"/>
</dbReference>
<dbReference type="GO" id="GO:0016787">
    <property type="term" value="F:hydrolase activity"/>
    <property type="evidence" value="ECO:0007669"/>
    <property type="project" value="UniProtKB-KW"/>
</dbReference>
<evidence type="ECO:0000259" key="4">
    <source>
        <dbReference type="Pfam" id="PF01764"/>
    </source>
</evidence>
<dbReference type="PANTHER" id="PTHR46640:SF1">
    <property type="entry name" value="FUNGAL LIPASE-LIKE DOMAIN-CONTAINING PROTEIN-RELATED"/>
    <property type="match status" value="1"/>
</dbReference>
<feature type="domain" description="Fungal lipase-type" evidence="4">
    <location>
        <begin position="111"/>
        <end position="242"/>
    </location>
</feature>
<evidence type="ECO:0000256" key="3">
    <source>
        <dbReference type="SAM" id="SignalP"/>
    </source>
</evidence>
<evidence type="ECO:0000313" key="6">
    <source>
        <dbReference type="EMBL" id="PSN73461.1"/>
    </source>
</evidence>
<sequence>MVSTSLKYAPWSALLLLVSQLSSSVSAAPLEVQKRAISSDIFNKLEFFAQYSGAAYCPSNNDSPGSEIHCDEGNCPLIEAADTETLTEFENSIKTDVTGFVALDNTNKLIVISFRGSRSVRNWITNLVFPTTETTICADCKASTGFWKSWLEAEDGVRTAVTAAQAAHPDYKVVATGHSLGGALATLAAGALRANGTNVDLYTYGSPKVGNGEFATFLSDTSKGASYRVTHRDDPVPRLPPFLLGFRHVSPEYYIDSGVEEYPTLDNIEVYDGTLNFGGSEGNIAIQVDAHRFYFGRTSACEREEGIEIKRDEEAVRQALEAR</sequence>
<keyword evidence="2 6" id="KW-0378">Hydrolase</keyword>
<protein>
    <submittedName>
        <fullName evidence="6">Alpha/beta-hydrolase</fullName>
    </submittedName>
</protein>
<evidence type="ECO:0000313" key="7">
    <source>
        <dbReference type="Proteomes" id="UP000240883"/>
    </source>
</evidence>
<dbReference type="CDD" id="cd00519">
    <property type="entry name" value="Lipase_3"/>
    <property type="match status" value="1"/>
</dbReference>
<dbReference type="Pfam" id="PF01764">
    <property type="entry name" value="Lipase_3"/>
    <property type="match status" value="1"/>
</dbReference>
<organism evidence="6 7">
    <name type="scientific">Corynespora cassiicola Philippines</name>
    <dbReference type="NCBI Taxonomy" id="1448308"/>
    <lineage>
        <taxon>Eukaryota</taxon>
        <taxon>Fungi</taxon>
        <taxon>Dikarya</taxon>
        <taxon>Ascomycota</taxon>
        <taxon>Pezizomycotina</taxon>
        <taxon>Dothideomycetes</taxon>
        <taxon>Pleosporomycetidae</taxon>
        <taxon>Pleosporales</taxon>
        <taxon>Corynesporascaceae</taxon>
        <taxon>Corynespora</taxon>
    </lineage>
</organism>
<dbReference type="PANTHER" id="PTHR46640">
    <property type="entry name" value="TRIACYLGLYCEROL LIPASE, PUTATIVE (AFU_ORTHOLOGUE AFUA_6G06510)-RELATED"/>
    <property type="match status" value="1"/>
</dbReference>
<dbReference type="OrthoDB" id="426718at2759"/>
<dbReference type="EMBL" id="KZ678129">
    <property type="protein sequence ID" value="PSN73461.1"/>
    <property type="molecule type" value="Genomic_DNA"/>
</dbReference>
<feature type="chain" id="PRO_5015771492" evidence="3">
    <location>
        <begin position="28"/>
        <end position="323"/>
    </location>
</feature>
<evidence type="ECO:0000259" key="5">
    <source>
        <dbReference type="Pfam" id="PF03893"/>
    </source>
</evidence>
<feature type="signal peptide" evidence="3">
    <location>
        <begin position="1"/>
        <end position="27"/>
    </location>
</feature>
<evidence type="ECO:0000256" key="2">
    <source>
        <dbReference type="ARBA" id="ARBA00022801"/>
    </source>
</evidence>
<dbReference type="Gene3D" id="3.40.50.1820">
    <property type="entry name" value="alpha/beta hydrolase"/>
    <property type="match status" value="1"/>
</dbReference>
<dbReference type="Pfam" id="PF03893">
    <property type="entry name" value="Lipase3_N"/>
    <property type="match status" value="1"/>
</dbReference>